<dbReference type="Pfam" id="PF00126">
    <property type="entry name" value="HTH_1"/>
    <property type="match status" value="1"/>
</dbReference>
<dbReference type="SUPFAM" id="SSF46785">
    <property type="entry name" value="Winged helix' DNA-binding domain"/>
    <property type="match status" value="1"/>
</dbReference>
<keyword evidence="2" id="KW-0805">Transcription regulation</keyword>
<evidence type="ECO:0000256" key="2">
    <source>
        <dbReference type="ARBA" id="ARBA00023015"/>
    </source>
</evidence>
<evidence type="ECO:0000313" key="10">
    <source>
        <dbReference type="Proteomes" id="UP000623307"/>
    </source>
</evidence>
<dbReference type="EMBL" id="OGUS01000004">
    <property type="protein sequence ID" value="SPC05159.1"/>
    <property type="molecule type" value="Genomic_DNA"/>
</dbReference>
<dbReference type="CDD" id="cd08421">
    <property type="entry name" value="PBP2_LTTR_like_1"/>
    <property type="match status" value="1"/>
</dbReference>
<feature type="domain" description="HTH lysR-type" evidence="5">
    <location>
        <begin position="4"/>
        <end position="61"/>
    </location>
</feature>
<dbReference type="FunFam" id="1.10.10.10:FF:000001">
    <property type="entry name" value="LysR family transcriptional regulator"/>
    <property type="match status" value="1"/>
</dbReference>
<dbReference type="GeneID" id="303488184"/>
<dbReference type="Pfam" id="PF03466">
    <property type="entry name" value="LysR_substrate"/>
    <property type="match status" value="1"/>
</dbReference>
<evidence type="ECO:0000313" key="7">
    <source>
        <dbReference type="EMBL" id="SPC05159.1"/>
    </source>
</evidence>
<keyword evidence="4" id="KW-0804">Transcription</keyword>
<dbReference type="Proteomes" id="UP000623307">
    <property type="component" value="Chromosome 1"/>
</dbReference>
<dbReference type="GO" id="GO:0003677">
    <property type="term" value="F:DNA binding"/>
    <property type="evidence" value="ECO:0007669"/>
    <property type="project" value="UniProtKB-KW"/>
</dbReference>
<dbReference type="InterPro" id="IPR005119">
    <property type="entry name" value="LysR_subst-bd"/>
</dbReference>
<accession>A0A375FJR5</accession>
<dbReference type="EMBL" id="CP069811">
    <property type="protein sequence ID" value="QRQ91658.1"/>
    <property type="molecule type" value="Genomic_DNA"/>
</dbReference>
<dbReference type="PANTHER" id="PTHR30419">
    <property type="entry name" value="HTH-TYPE TRANSCRIPTIONAL REGULATOR YBHD"/>
    <property type="match status" value="1"/>
</dbReference>
<name>A0A375FJR5_9BURK</name>
<evidence type="ECO:0000256" key="4">
    <source>
        <dbReference type="ARBA" id="ARBA00023163"/>
    </source>
</evidence>
<dbReference type="PROSITE" id="PS50931">
    <property type="entry name" value="HTH_LYSR"/>
    <property type="match status" value="1"/>
</dbReference>
<reference evidence="7 9" key="2">
    <citation type="submission" date="2018-01" db="EMBL/GenBank/DDBJ databases">
        <authorList>
            <person name="Clerissi C."/>
        </authorList>
    </citation>
    <scope>NUCLEOTIDE SEQUENCE</scope>
    <source>
        <strain evidence="7">Cupriavidus oxalaticus LMG 2235</strain>
        <plasmid evidence="9">co2235_mp</plasmid>
    </source>
</reference>
<keyword evidence="10" id="KW-1185">Reference proteome</keyword>
<evidence type="ECO:0000256" key="3">
    <source>
        <dbReference type="ARBA" id="ARBA00023125"/>
    </source>
</evidence>
<dbReference type="InterPro" id="IPR050950">
    <property type="entry name" value="HTH-type_LysR_regulators"/>
</dbReference>
<dbReference type="Gene3D" id="1.10.10.10">
    <property type="entry name" value="Winged helix-like DNA-binding domain superfamily/Winged helix DNA-binding domain"/>
    <property type="match status" value="1"/>
</dbReference>
<evidence type="ECO:0000259" key="5">
    <source>
        <dbReference type="PROSITE" id="PS50931"/>
    </source>
</evidence>
<gene>
    <name evidence="8" type="ORF">CO2235_MP10320</name>
    <name evidence="7" type="ORF">CO2235_U1010113</name>
    <name evidence="6" type="ORF">JTE92_01580</name>
</gene>
<protein>
    <submittedName>
        <fullName evidence="6">LysR family transcriptional regulator</fullName>
    </submittedName>
    <submittedName>
        <fullName evidence="7">Transcriptional regulator, LysR-family</fullName>
    </submittedName>
</protein>
<keyword evidence="3" id="KW-0238">DNA-binding</keyword>
<dbReference type="Proteomes" id="UP000256862">
    <property type="component" value="Plasmid CO2235_mp"/>
</dbReference>
<evidence type="ECO:0000313" key="9">
    <source>
        <dbReference type="Proteomes" id="UP000256862"/>
    </source>
</evidence>
<dbReference type="SUPFAM" id="SSF53850">
    <property type="entry name" value="Periplasmic binding protein-like II"/>
    <property type="match status" value="1"/>
</dbReference>
<evidence type="ECO:0000256" key="1">
    <source>
        <dbReference type="ARBA" id="ARBA00009437"/>
    </source>
</evidence>
<dbReference type="InterPro" id="IPR036390">
    <property type="entry name" value="WH_DNA-bd_sf"/>
</dbReference>
<dbReference type="GO" id="GO:0005829">
    <property type="term" value="C:cytosol"/>
    <property type="evidence" value="ECO:0007669"/>
    <property type="project" value="TreeGrafter"/>
</dbReference>
<dbReference type="RefSeq" id="WP_063239439.1">
    <property type="nucleotide sequence ID" value="NZ_CP069809.1"/>
</dbReference>
<reference evidence="6 10" key="3">
    <citation type="submission" date="2021-02" db="EMBL/GenBank/DDBJ databases">
        <title>Complete Genome Sequence of Cupriavidus oxalaticus Strain Ox1, a Soil Oxalate-Degrading Species.</title>
        <authorList>
            <person name="Palmieri F."/>
            <person name="Udriet P."/>
            <person name="Deuasquier M."/>
            <person name="Beaudoing E."/>
            <person name="Johnson S.L."/>
            <person name="Davenport K.W."/>
            <person name="Chain P.S."/>
            <person name="Bindschedler S."/>
            <person name="Junier P."/>
        </authorList>
    </citation>
    <scope>NUCLEOTIDE SEQUENCE [LARGE SCALE GENOMIC DNA]</scope>
    <source>
        <strain evidence="6 10">Ox1</strain>
    </source>
</reference>
<evidence type="ECO:0000313" key="6">
    <source>
        <dbReference type="EMBL" id="QRQ91658.1"/>
    </source>
</evidence>
<geneLocation type="plasmid" evidence="9">
    <name>co2235_mp</name>
</geneLocation>
<dbReference type="OrthoDB" id="9785974at2"/>
<reference evidence="9" key="1">
    <citation type="submission" date="2018-01" db="EMBL/GenBank/DDBJ databases">
        <authorList>
            <person name="Gaut B.S."/>
            <person name="Morton B.R."/>
            <person name="Clegg M.T."/>
            <person name="Duvall M.R."/>
        </authorList>
    </citation>
    <scope>NUCLEOTIDE SEQUENCE [LARGE SCALE GENOMIC DNA]</scope>
</reference>
<organism evidence="7 9">
    <name type="scientific">Cupriavidus oxalaticus</name>
    <dbReference type="NCBI Taxonomy" id="96344"/>
    <lineage>
        <taxon>Bacteria</taxon>
        <taxon>Pseudomonadati</taxon>
        <taxon>Pseudomonadota</taxon>
        <taxon>Betaproteobacteria</taxon>
        <taxon>Burkholderiales</taxon>
        <taxon>Burkholderiaceae</taxon>
        <taxon>Cupriavidus</taxon>
    </lineage>
</organism>
<dbReference type="PANTHER" id="PTHR30419:SF2">
    <property type="entry name" value="LYSR FAMILY TRANSCRIPTIONAL REGULATOR"/>
    <property type="match status" value="1"/>
</dbReference>
<proteinExistence type="inferred from homology"/>
<dbReference type="InterPro" id="IPR036388">
    <property type="entry name" value="WH-like_DNA-bd_sf"/>
</dbReference>
<dbReference type="EMBL" id="OGUS01000132">
    <property type="protein sequence ID" value="SPC18074.1"/>
    <property type="molecule type" value="Genomic_DNA"/>
</dbReference>
<dbReference type="InterPro" id="IPR000847">
    <property type="entry name" value="LysR_HTH_N"/>
</dbReference>
<sequence length="303" mass="33582">MWQPDPISLRLFIAVCEEGSIARASEREGMAAAAVSKRVADMERGLGTQLLIRSSRGVNPTPAGDILLRHARHLMQGVEQMQSDLSEFSSGVRGLVRVLANISSIVEFVPEEIASFLQTHENIHVVLEERASSEIVRGIAEGSADIGICRDFVAEREVEMLPFRADHFCAVVHRSHPLAARSEVSFADTLGYEHVGFAPNVALHALTRRVAYENRRTIRYRANVTTFDAACRLIHLNLGLAVLPAEAIQKYQPLYDICAIRLLDPWATRQFVICVRHADQLSSAASKFLAHLTRALPPRDSSQ</sequence>
<evidence type="ECO:0000313" key="8">
    <source>
        <dbReference type="EMBL" id="SPC18074.1"/>
    </source>
</evidence>
<dbReference type="AlphaFoldDB" id="A0A375FJR5"/>
<dbReference type="GO" id="GO:0003700">
    <property type="term" value="F:DNA-binding transcription factor activity"/>
    <property type="evidence" value="ECO:0007669"/>
    <property type="project" value="InterPro"/>
</dbReference>
<comment type="similarity">
    <text evidence="1">Belongs to the LysR transcriptional regulatory family.</text>
</comment>
<dbReference type="Gene3D" id="3.40.190.290">
    <property type="match status" value="1"/>
</dbReference>